<protein>
    <submittedName>
        <fullName evidence="11">Acyl-CoA dehydrogenase</fullName>
    </submittedName>
</protein>
<comment type="similarity">
    <text evidence="2 6">Belongs to the acyl-CoA dehydrogenase family.</text>
</comment>
<reference evidence="11" key="1">
    <citation type="journal article" date="2020" name="mSystems">
        <title>Genome- and Community-Level Interaction Insights into Carbon Utilization and Element Cycling Functions of Hydrothermarchaeota in Hydrothermal Sediment.</title>
        <authorList>
            <person name="Zhou Z."/>
            <person name="Liu Y."/>
            <person name="Xu W."/>
            <person name="Pan J."/>
            <person name="Luo Z.H."/>
            <person name="Li M."/>
        </authorList>
    </citation>
    <scope>NUCLEOTIDE SEQUENCE [LARGE SCALE GENOMIC DNA]</scope>
    <source>
        <strain evidence="12">SpSt-1073</strain>
        <strain evidence="11">SpSt-613</strain>
        <strain evidence="10">SpSt-669</strain>
    </source>
</reference>
<comment type="caution">
    <text evidence="11">The sequence shown here is derived from an EMBL/GenBank/DDBJ whole genome shotgun (WGS) entry which is preliminary data.</text>
</comment>
<keyword evidence="3 6" id="KW-0285">Flavoprotein</keyword>
<dbReference type="Pfam" id="PF02771">
    <property type="entry name" value="Acyl-CoA_dh_N"/>
    <property type="match status" value="1"/>
</dbReference>
<dbReference type="SUPFAM" id="SSF47203">
    <property type="entry name" value="Acyl-CoA dehydrogenase C-terminal domain-like"/>
    <property type="match status" value="1"/>
</dbReference>
<organism evidence="11">
    <name type="scientific">Caldiarchaeum subterraneum</name>
    <dbReference type="NCBI Taxonomy" id="311458"/>
    <lineage>
        <taxon>Archaea</taxon>
        <taxon>Nitrososphaerota</taxon>
        <taxon>Candidatus Caldarchaeales</taxon>
        <taxon>Candidatus Caldarchaeaceae</taxon>
        <taxon>Candidatus Caldarchaeum</taxon>
    </lineage>
</organism>
<dbReference type="EMBL" id="DTAD01000007">
    <property type="protein sequence ID" value="HGN89570.1"/>
    <property type="molecule type" value="Genomic_DNA"/>
</dbReference>
<evidence type="ECO:0000313" key="11">
    <source>
        <dbReference type="EMBL" id="HGN89570.1"/>
    </source>
</evidence>
<evidence type="ECO:0000256" key="3">
    <source>
        <dbReference type="ARBA" id="ARBA00022630"/>
    </source>
</evidence>
<evidence type="ECO:0000313" key="10">
    <source>
        <dbReference type="EMBL" id="HGL40385.1"/>
    </source>
</evidence>
<feature type="domain" description="Acyl-CoA oxidase/dehydrogenase middle" evidence="8">
    <location>
        <begin position="124"/>
        <end position="221"/>
    </location>
</feature>
<dbReference type="InterPro" id="IPR006091">
    <property type="entry name" value="Acyl-CoA_Oxase/DH_mid-dom"/>
</dbReference>
<dbReference type="Gene3D" id="1.20.140.10">
    <property type="entry name" value="Butyryl-CoA Dehydrogenase, subunit A, domain 3"/>
    <property type="match status" value="1"/>
</dbReference>
<dbReference type="CDD" id="cd00567">
    <property type="entry name" value="ACAD"/>
    <property type="match status" value="1"/>
</dbReference>
<gene>
    <name evidence="12" type="ORF">ENM30_04695</name>
    <name evidence="11" type="ORF">ENT82_00355</name>
    <name evidence="10" type="ORF">ENU43_01780</name>
</gene>
<comment type="cofactor">
    <cofactor evidence="1 6">
        <name>FAD</name>
        <dbReference type="ChEBI" id="CHEBI:57692"/>
    </cofactor>
</comment>
<dbReference type="InterPro" id="IPR036250">
    <property type="entry name" value="AcylCo_DH-like_C"/>
</dbReference>
<dbReference type="InterPro" id="IPR009075">
    <property type="entry name" value="AcylCo_DH/oxidase_C"/>
</dbReference>
<dbReference type="PANTHER" id="PTHR43884">
    <property type="entry name" value="ACYL-COA DEHYDROGENASE"/>
    <property type="match status" value="1"/>
</dbReference>
<dbReference type="InterPro" id="IPR046373">
    <property type="entry name" value="Acyl-CoA_Oxase/DH_mid-dom_sf"/>
</dbReference>
<dbReference type="Pfam" id="PF00441">
    <property type="entry name" value="Acyl-CoA_dh_1"/>
    <property type="match status" value="1"/>
</dbReference>
<dbReference type="AlphaFoldDB" id="A0A7C4I022"/>
<evidence type="ECO:0000256" key="6">
    <source>
        <dbReference type="RuleBase" id="RU362125"/>
    </source>
</evidence>
<accession>A0A7C4I022</accession>
<dbReference type="Pfam" id="PF02770">
    <property type="entry name" value="Acyl-CoA_dh_M"/>
    <property type="match status" value="1"/>
</dbReference>
<evidence type="ECO:0000256" key="4">
    <source>
        <dbReference type="ARBA" id="ARBA00022827"/>
    </source>
</evidence>
<dbReference type="InterPro" id="IPR037069">
    <property type="entry name" value="AcylCoA_DH/ox_N_sf"/>
</dbReference>
<dbReference type="PANTHER" id="PTHR43884:SF20">
    <property type="entry name" value="ACYL-COA DEHYDROGENASE FADE28"/>
    <property type="match status" value="1"/>
</dbReference>
<name>A0A7C4I022_CALS0</name>
<keyword evidence="5 6" id="KW-0560">Oxidoreductase</keyword>
<sequence>MNFDESEEVLFIRRSVAEFMKRFPLEYWRKADVERRFPEEYWKAVAEQGFLGICIGEEYGGLGLGLQAVSEAIIGVAAAGGGLPAGDLLMRTNVFAGMTIERLGRDEVRKQYLPRLVKGELICSFGHTEPNAGVNTFDIQTYAVKEGDGYRLNGQKIWITLAHLADIIITVARTTPKEKARKKSEGLTLFLVDAKQPGVKTSKIPGMALRPLTSNVVYFEDAWVPATHVLGEVDRGWEALTPLLNAERVCTASISIGVAEYLLNRSVDYACNRRVFGRPIGSNQAIQFPLAEVKAELEVARLMTQKAAWLFDNGKECAFEANVAAFTAARVAFKAADRAVQTFGGNGFAEDNDIERFFRDARLFKTAPVPEEMVLNYIGTRVLNMPRSF</sequence>
<evidence type="ECO:0000256" key="2">
    <source>
        <dbReference type="ARBA" id="ARBA00009347"/>
    </source>
</evidence>
<dbReference type="PIRSF" id="PIRSF016578">
    <property type="entry name" value="HsaA"/>
    <property type="match status" value="1"/>
</dbReference>
<dbReference type="PROSITE" id="PS00073">
    <property type="entry name" value="ACYL_COA_DH_2"/>
    <property type="match status" value="1"/>
</dbReference>
<dbReference type="EMBL" id="DRXG01000103">
    <property type="protein sequence ID" value="HHN52594.1"/>
    <property type="molecule type" value="Genomic_DNA"/>
</dbReference>
<dbReference type="EMBL" id="DTCM01000020">
    <property type="protein sequence ID" value="HGL40385.1"/>
    <property type="molecule type" value="Genomic_DNA"/>
</dbReference>
<dbReference type="FunFam" id="1.20.140.10:FF:000012">
    <property type="entry name" value="Acyl-CoA dehydrogenase fadE12"/>
    <property type="match status" value="1"/>
</dbReference>
<keyword evidence="4 6" id="KW-0274">FAD</keyword>
<evidence type="ECO:0000256" key="1">
    <source>
        <dbReference type="ARBA" id="ARBA00001974"/>
    </source>
</evidence>
<dbReference type="Gene3D" id="2.40.110.10">
    <property type="entry name" value="Butyryl-CoA Dehydrogenase, subunit A, domain 2"/>
    <property type="match status" value="1"/>
</dbReference>
<evidence type="ECO:0000259" key="7">
    <source>
        <dbReference type="Pfam" id="PF00441"/>
    </source>
</evidence>
<proteinExistence type="inferred from homology"/>
<feature type="domain" description="Acyl-CoA dehydrogenase/oxidase N-terminal" evidence="9">
    <location>
        <begin position="7"/>
        <end position="120"/>
    </location>
</feature>
<dbReference type="GO" id="GO:0050660">
    <property type="term" value="F:flavin adenine dinucleotide binding"/>
    <property type="evidence" value="ECO:0007669"/>
    <property type="project" value="InterPro"/>
</dbReference>
<evidence type="ECO:0000259" key="9">
    <source>
        <dbReference type="Pfam" id="PF02771"/>
    </source>
</evidence>
<dbReference type="InterPro" id="IPR006089">
    <property type="entry name" value="Acyl-CoA_DH_CS"/>
</dbReference>
<dbReference type="SUPFAM" id="SSF56645">
    <property type="entry name" value="Acyl-CoA dehydrogenase NM domain-like"/>
    <property type="match status" value="1"/>
</dbReference>
<evidence type="ECO:0000313" key="12">
    <source>
        <dbReference type="EMBL" id="HHN52594.1"/>
    </source>
</evidence>
<dbReference type="InterPro" id="IPR009100">
    <property type="entry name" value="AcylCoA_DH/oxidase_NM_dom_sf"/>
</dbReference>
<dbReference type="InterPro" id="IPR013786">
    <property type="entry name" value="AcylCoA_DH/ox_N"/>
</dbReference>
<dbReference type="Gene3D" id="1.10.540.10">
    <property type="entry name" value="Acyl-CoA dehydrogenase/oxidase, N-terminal domain"/>
    <property type="match status" value="1"/>
</dbReference>
<evidence type="ECO:0000259" key="8">
    <source>
        <dbReference type="Pfam" id="PF02770"/>
    </source>
</evidence>
<evidence type="ECO:0000256" key="5">
    <source>
        <dbReference type="ARBA" id="ARBA00023002"/>
    </source>
</evidence>
<feature type="domain" description="Acyl-CoA dehydrogenase/oxidase C-terminal" evidence="7">
    <location>
        <begin position="234"/>
        <end position="382"/>
    </location>
</feature>
<dbReference type="GO" id="GO:0003995">
    <property type="term" value="F:acyl-CoA dehydrogenase activity"/>
    <property type="evidence" value="ECO:0007669"/>
    <property type="project" value="InterPro"/>
</dbReference>